<organism evidence="2 3">
    <name type="scientific">Botrytis hyacinthi</name>
    <dbReference type="NCBI Taxonomy" id="278943"/>
    <lineage>
        <taxon>Eukaryota</taxon>
        <taxon>Fungi</taxon>
        <taxon>Dikarya</taxon>
        <taxon>Ascomycota</taxon>
        <taxon>Pezizomycotina</taxon>
        <taxon>Leotiomycetes</taxon>
        <taxon>Helotiales</taxon>
        <taxon>Sclerotiniaceae</taxon>
        <taxon>Botrytis</taxon>
    </lineage>
</organism>
<accession>A0A4Z1GIH8</accession>
<evidence type="ECO:0000313" key="2">
    <source>
        <dbReference type="EMBL" id="TGO36734.1"/>
    </source>
</evidence>
<feature type="region of interest" description="Disordered" evidence="1">
    <location>
        <begin position="46"/>
        <end position="75"/>
    </location>
</feature>
<comment type="caution">
    <text evidence="2">The sequence shown here is derived from an EMBL/GenBank/DDBJ whole genome shotgun (WGS) entry which is preliminary data.</text>
</comment>
<dbReference type="EMBL" id="PQXK01000116">
    <property type="protein sequence ID" value="TGO36734.1"/>
    <property type="molecule type" value="Genomic_DNA"/>
</dbReference>
<gene>
    <name evidence="2" type="ORF">BHYA_0116g00230</name>
</gene>
<evidence type="ECO:0000256" key="1">
    <source>
        <dbReference type="SAM" id="MobiDB-lite"/>
    </source>
</evidence>
<proteinExistence type="predicted"/>
<dbReference type="Proteomes" id="UP000297814">
    <property type="component" value="Unassembled WGS sequence"/>
</dbReference>
<feature type="compositionally biased region" description="Polar residues" evidence="1">
    <location>
        <begin position="63"/>
        <end position="75"/>
    </location>
</feature>
<protein>
    <submittedName>
        <fullName evidence="2">Uncharacterized protein</fullName>
    </submittedName>
</protein>
<name>A0A4Z1GIH8_9HELO</name>
<dbReference type="AlphaFoldDB" id="A0A4Z1GIH8"/>
<evidence type="ECO:0000313" key="3">
    <source>
        <dbReference type="Proteomes" id="UP000297814"/>
    </source>
</evidence>
<keyword evidence="3" id="KW-1185">Reference proteome</keyword>
<sequence>MRFQITVRTTGKRIKSQDKRLHLLHLAVRWRDKSLNTPTTKPLCIGCSRGPDLSHSKDKHQRGPSTSKDALSCDQSDGHEQSWLLPEMSFVMQDDLKKQFIQNYATPSNRRLADRKPINQAQDSIPSVVRIVPSSLNHQFMFILSIRQFTDAHWATQHHSLHSKNS</sequence>
<reference evidence="2 3" key="1">
    <citation type="submission" date="2017-12" db="EMBL/GenBank/DDBJ databases">
        <title>Comparative genomics of Botrytis spp.</title>
        <authorList>
            <person name="Valero-Jimenez C.A."/>
            <person name="Tapia P."/>
            <person name="Veloso J."/>
            <person name="Silva-Moreno E."/>
            <person name="Staats M."/>
            <person name="Valdes J.H."/>
            <person name="Van Kan J.A.L."/>
        </authorList>
    </citation>
    <scope>NUCLEOTIDE SEQUENCE [LARGE SCALE GENOMIC DNA]</scope>
    <source>
        <strain evidence="2 3">Bh0001</strain>
    </source>
</reference>